<reference evidence="2 3" key="1">
    <citation type="submission" date="2017-12" db="EMBL/GenBank/DDBJ databases">
        <title>Comparative genomics of Botrytis spp.</title>
        <authorList>
            <person name="Valero-Jimenez C.A."/>
            <person name="Tapia P."/>
            <person name="Veloso J."/>
            <person name="Silva-Moreno E."/>
            <person name="Staats M."/>
            <person name="Valdes J.H."/>
            <person name="Van Kan J.A.L."/>
        </authorList>
    </citation>
    <scope>NUCLEOTIDE SEQUENCE [LARGE SCALE GENOMIC DNA]</scope>
    <source>
        <strain evidence="2 3">MUCL435</strain>
    </source>
</reference>
<feature type="compositionally biased region" description="Acidic residues" evidence="1">
    <location>
        <begin position="86"/>
        <end position="108"/>
    </location>
</feature>
<gene>
    <name evidence="2" type="ORF">BGAL_0258g00100</name>
</gene>
<evidence type="ECO:0000313" key="3">
    <source>
        <dbReference type="Proteomes" id="UP000308671"/>
    </source>
</evidence>
<comment type="caution">
    <text evidence="2">The sequence shown here is derived from an EMBL/GenBank/DDBJ whole genome shotgun (WGS) entry which is preliminary data.</text>
</comment>
<accession>A0A4S8QSS3</accession>
<dbReference type="EMBL" id="PQXL01000258">
    <property type="protein sequence ID" value="THV48277.1"/>
    <property type="molecule type" value="Genomic_DNA"/>
</dbReference>
<organism evidence="2 3">
    <name type="scientific">Botrytis galanthina</name>
    <dbReference type="NCBI Taxonomy" id="278940"/>
    <lineage>
        <taxon>Eukaryota</taxon>
        <taxon>Fungi</taxon>
        <taxon>Dikarya</taxon>
        <taxon>Ascomycota</taxon>
        <taxon>Pezizomycotina</taxon>
        <taxon>Leotiomycetes</taxon>
        <taxon>Helotiales</taxon>
        <taxon>Sclerotiniaceae</taxon>
        <taxon>Botrytis</taxon>
    </lineage>
</organism>
<feature type="compositionally biased region" description="Acidic residues" evidence="1">
    <location>
        <begin position="116"/>
        <end position="128"/>
    </location>
</feature>
<protein>
    <submittedName>
        <fullName evidence="2">Uncharacterized protein</fullName>
    </submittedName>
</protein>
<sequence>MPHIKPARMWTQVEKSHLQHLLQERHDEGRYWKDSRTSRKFLVKKMNEGFLPRHQSDGRMFFVRHVEEYLREWVGNHPNPRQVEMPESETDWEEEGENEKDDDDDGDDDGGREAVSDEAPEEQGEDGQDSLGAQDAGDQDEDGEDNDTDEEREIRREWRAGGKSSAADARKANKKLPKREQ</sequence>
<feature type="region of interest" description="Disordered" evidence="1">
    <location>
        <begin position="76"/>
        <end position="181"/>
    </location>
</feature>
<keyword evidence="3" id="KW-1185">Reference proteome</keyword>
<dbReference type="AlphaFoldDB" id="A0A4S8QSS3"/>
<evidence type="ECO:0000256" key="1">
    <source>
        <dbReference type="SAM" id="MobiDB-lite"/>
    </source>
</evidence>
<evidence type="ECO:0000313" key="2">
    <source>
        <dbReference type="EMBL" id="THV48277.1"/>
    </source>
</evidence>
<feature type="compositionally biased region" description="Basic residues" evidence="1">
    <location>
        <begin position="172"/>
        <end position="181"/>
    </location>
</feature>
<proteinExistence type="predicted"/>
<dbReference type="OrthoDB" id="3558617at2759"/>
<name>A0A4S8QSS3_9HELO</name>
<feature type="compositionally biased region" description="Acidic residues" evidence="1">
    <location>
        <begin position="137"/>
        <end position="151"/>
    </location>
</feature>
<dbReference type="Proteomes" id="UP000308671">
    <property type="component" value="Unassembled WGS sequence"/>
</dbReference>